<accession>A0A8S9QAT5</accession>
<reference evidence="1" key="1">
    <citation type="submission" date="2019-12" db="EMBL/GenBank/DDBJ databases">
        <title>Genome sequencing and annotation of Brassica cretica.</title>
        <authorList>
            <person name="Studholme D.J."/>
            <person name="Sarris P."/>
        </authorList>
    </citation>
    <scope>NUCLEOTIDE SEQUENCE</scope>
    <source>
        <strain evidence="1">PFS-109/04</strain>
        <tissue evidence="1">Leaf</tissue>
    </source>
</reference>
<protein>
    <submittedName>
        <fullName evidence="1">Uncharacterized protein</fullName>
    </submittedName>
</protein>
<dbReference type="EMBL" id="QGKX02001290">
    <property type="protein sequence ID" value="KAF3538410.1"/>
    <property type="molecule type" value="Genomic_DNA"/>
</dbReference>
<dbReference type="Proteomes" id="UP000712600">
    <property type="component" value="Unassembled WGS sequence"/>
</dbReference>
<sequence length="194" mass="22122">MTRTIGTTRLNSVNRLINLQVYFETPTILPDQNPASGSEAPSIPSVVESGCLVPWPKTPRDPPLFLVDYSREPVHLTYPRRLPQLKNQKVRPDLQGPILSHPPPEEESDSHRRWLFSHHEVDCDWSWARSDWSSRRFRSVFGPLNPADVASSLDGRPLELSFSRFVRSVDRMITLRTRGSLENDHGSSIDQICV</sequence>
<organism evidence="1 2">
    <name type="scientific">Brassica cretica</name>
    <name type="common">Mustard</name>
    <dbReference type="NCBI Taxonomy" id="69181"/>
    <lineage>
        <taxon>Eukaryota</taxon>
        <taxon>Viridiplantae</taxon>
        <taxon>Streptophyta</taxon>
        <taxon>Embryophyta</taxon>
        <taxon>Tracheophyta</taxon>
        <taxon>Spermatophyta</taxon>
        <taxon>Magnoliopsida</taxon>
        <taxon>eudicotyledons</taxon>
        <taxon>Gunneridae</taxon>
        <taxon>Pentapetalae</taxon>
        <taxon>rosids</taxon>
        <taxon>malvids</taxon>
        <taxon>Brassicales</taxon>
        <taxon>Brassicaceae</taxon>
        <taxon>Brassiceae</taxon>
        <taxon>Brassica</taxon>
    </lineage>
</organism>
<comment type="caution">
    <text evidence="1">The sequence shown here is derived from an EMBL/GenBank/DDBJ whole genome shotgun (WGS) entry which is preliminary data.</text>
</comment>
<name>A0A8S9QAT5_BRACR</name>
<gene>
    <name evidence="1" type="ORF">F2Q69_00024853</name>
</gene>
<evidence type="ECO:0000313" key="1">
    <source>
        <dbReference type="EMBL" id="KAF3538410.1"/>
    </source>
</evidence>
<dbReference type="AlphaFoldDB" id="A0A8S9QAT5"/>
<proteinExistence type="predicted"/>
<evidence type="ECO:0000313" key="2">
    <source>
        <dbReference type="Proteomes" id="UP000712600"/>
    </source>
</evidence>